<dbReference type="EMBL" id="JAIWYP010000009">
    <property type="protein sequence ID" value="KAH3774105.1"/>
    <property type="molecule type" value="Genomic_DNA"/>
</dbReference>
<dbReference type="PROSITE" id="PS00498">
    <property type="entry name" value="TYROSINASE_2"/>
    <property type="match status" value="1"/>
</dbReference>
<proteinExistence type="predicted"/>
<dbReference type="PANTHER" id="PTHR11474:SF126">
    <property type="entry name" value="TYROSINASE-LIKE PROTEIN TYR-1-RELATED"/>
    <property type="match status" value="1"/>
</dbReference>
<keyword evidence="2" id="KW-0186">Copper</keyword>
<evidence type="ECO:0000259" key="4">
    <source>
        <dbReference type="PROSITE" id="PS00498"/>
    </source>
</evidence>
<dbReference type="GO" id="GO:0046872">
    <property type="term" value="F:metal ion binding"/>
    <property type="evidence" value="ECO:0007669"/>
    <property type="project" value="UniProtKB-KW"/>
</dbReference>
<evidence type="ECO:0000256" key="3">
    <source>
        <dbReference type="SAM" id="SignalP"/>
    </source>
</evidence>
<gene>
    <name evidence="5" type="ORF">DPMN_175477</name>
</gene>
<name>A0A9D4E955_DREPO</name>
<feature type="domain" description="Tyrosinase copper-binding" evidence="4">
    <location>
        <begin position="303"/>
        <end position="314"/>
    </location>
</feature>
<keyword evidence="6" id="KW-1185">Reference proteome</keyword>
<organism evidence="5 6">
    <name type="scientific">Dreissena polymorpha</name>
    <name type="common">Zebra mussel</name>
    <name type="synonym">Mytilus polymorpha</name>
    <dbReference type="NCBI Taxonomy" id="45954"/>
    <lineage>
        <taxon>Eukaryota</taxon>
        <taxon>Metazoa</taxon>
        <taxon>Spiralia</taxon>
        <taxon>Lophotrochozoa</taxon>
        <taxon>Mollusca</taxon>
        <taxon>Bivalvia</taxon>
        <taxon>Autobranchia</taxon>
        <taxon>Heteroconchia</taxon>
        <taxon>Euheterodonta</taxon>
        <taxon>Imparidentia</taxon>
        <taxon>Neoheterodontei</taxon>
        <taxon>Myida</taxon>
        <taxon>Dreissenoidea</taxon>
        <taxon>Dreissenidae</taxon>
        <taxon>Dreissena</taxon>
    </lineage>
</organism>
<dbReference type="InterPro" id="IPR002227">
    <property type="entry name" value="Tyrosinase_Cu-bd"/>
</dbReference>
<dbReference type="GO" id="GO:0016491">
    <property type="term" value="F:oxidoreductase activity"/>
    <property type="evidence" value="ECO:0007669"/>
    <property type="project" value="InterPro"/>
</dbReference>
<evidence type="ECO:0000313" key="6">
    <source>
        <dbReference type="Proteomes" id="UP000828390"/>
    </source>
</evidence>
<dbReference type="PANTHER" id="PTHR11474">
    <property type="entry name" value="TYROSINASE FAMILY MEMBER"/>
    <property type="match status" value="1"/>
</dbReference>
<feature type="signal peptide" evidence="3">
    <location>
        <begin position="1"/>
        <end position="20"/>
    </location>
</feature>
<sequence length="789" mass="88755">MHTAFVCLFLLSVLITYVHAVVETSDAPLHMAQCYGMFKKRTTLARTPASAIQHFCDNNYMWMKARELNINRGAPPSAKAYADHLFQGVRHEMVKHRAARKKRQVGTPKLRKEIRMMSDDEINLLFQAINLAKKNTTIAPNKYDAMAEMHTGITSIAAHGGCNFHGWHRVYIYMFENSLREEGPQFADLTIPYWDSRLDYYMGDNPTTTALFSDRLLGSCTGEAKGGLMGTGWESSTGAITRNCGTDGPLLNDDMVNNITKHTRLEQICGESSEIDHDWEFHHNGIHRWIDGQMAILASAVYDPVFWFHHTFVDKVWEEFRNNQRAAGVDPETDYPTNPTTMGSHELQLPEAAMGFSDLRVIDGLSDIFTTEWFKYAPSPTCIDPSSGCGSKYLKCVQNTDKKVNQSPFRCVARTLKEVEEYEAEINRPKPQVCDVIPPPVIIGEHQVLKPISPVQNTFCMNGKSDIGQWVYIPIKLILRRPPDYRSYGSYPVQGGKLQKTRGDIYSPSAYTNMNRYLRNRPEEPATYDACLESNDPTNTIYVKSVGLNYEGVYKEYAIMDKRLAITVATAYIAIRRPMTVTDSSVAMLHAQDSCGRVCKPVCKVPGTEIFRPCSGAIKVTGGRPLQFGNSFGDAVLGVFDFETEKDCPQMKSETIIMSFYCDYSTDWIWPSVDPVKTPMVNPPSPLAQPGCSLGHGCVVSKPCDQLKTCTDGEVVQCLHSCHIYAACFQNKLMLYQCRRGERYLQGRGCVSSRTNPCDYSTSGVKPMVPPRRRRAAMAKRRQGRVLKK</sequence>
<comment type="caution">
    <text evidence="5">The sequence shown here is derived from an EMBL/GenBank/DDBJ whole genome shotgun (WGS) entry which is preliminary data.</text>
</comment>
<dbReference type="Pfam" id="PF00264">
    <property type="entry name" value="Tyrosinase"/>
    <property type="match status" value="1"/>
</dbReference>
<evidence type="ECO:0000256" key="1">
    <source>
        <dbReference type="ARBA" id="ARBA00022723"/>
    </source>
</evidence>
<protein>
    <recommendedName>
        <fullName evidence="4">Tyrosinase copper-binding domain-containing protein</fullName>
    </recommendedName>
</protein>
<dbReference type="AlphaFoldDB" id="A0A9D4E955"/>
<accession>A0A9D4E955</accession>
<keyword evidence="3" id="KW-0732">Signal</keyword>
<dbReference type="PRINTS" id="PR00092">
    <property type="entry name" value="TYROSINASE"/>
</dbReference>
<reference evidence="5" key="2">
    <citation type="submission" date="2020-11" db="EMBL/GenBank/DDBJ databases">
        <authorList>
            <person name="McCartney M.A."/>
            <person name="Auch B."/>
            <person name="Kono T."/>
            <person name="Mallez S."/>
            <person name="Becker A."/>
            <person name="Gohl D.M."/>
            <person name="Silverstein K.A.T."/>
            <person name="Koren S."/>
            <person name="Bechman K.B."/>
            <person name="Herman A."/>
            <person name="Abrahante J.E."/>
            <person name="Garbe J."/>
        </authorList>
    </citation>
    <scope>NUCLEOTIDE SEQUENCE</scope>
    <source>
        <strain evidence="5">Duluth1</strain>
        <tissue evidence="5">Whole animal</tissue>
    </source>
</reference>
<evidence type="ECO:0000256" key="2">
    <source>
        <dbReference type="ARBA" id="ARBA00023008"/>
    </source>
</evidence>
<dbReference type="InterPro" id="IPR050316">
    <property type="entry name" value="Tyrosinase/Hemocyanin"/>
</dbReference>
<dbReference type="SUPFAM" id="SSF48056">
    <property type="entry name" value="Di-copper centre-containing domain"/>
    <property type="match status" value="1"/>
</dbReference>
<evidence type="ECO:0000313" key="5">
    <source>
        <dbReference type="EMBL" id="KAH3774105.1"/>
    </source>
</evidence>
<dbReference type="InterPro" id="IPR008922">
    <property type="entry name" value="Di-copper_centre_dom_sf"/>
</dbReference>
<feature type="chain" id="PRO_5038469579" description="Tyrosinase copper-binding domain-containing protein" evidence="3">
    <location>
        <begin position="21"/>
        <end position="789"/>
    </location>
</feature>
<dbReference type="Proteomes" id="UP000828390">
    <property type="component" value="Unassembled WGS sequence"/>
</dbReference>
<reference evidence="5" key="1">
    <citation type="journal article" date="2019" name="bioRxiv">
        <title>The Genome of the Zebra Mussel, Dreissena polymorpha: A Resource for Invasive Species Research.</title>
        <authorList>
            <person name="McCartney M.A."/>
            <person name="Auch B."/>
            <person name="Kono T."/>
            <person name="Mallez S."/>
            <person name="Zhang Y."/>
            <person name="Obille A."/>
            <person name="Becker A."/>
            <person name="Abrahante J.E."/>
            <person name="Garbe J."/>
            <person name="Badalamenti J.P."/>
            <person name="Herman A."/>
            <person name="Mangelson H."/>
            <person name="Liachko I."/>
            <person name="Sullivan S."/>
            <person name="Sone E.D."/>
            <person name="Koren S."/>
            <person name="Silverstein K.A.T."/>
            <person name="Beckman K.B."/>
            <person name="Gohl D.M."/>
        </authorList>
    </citation>
    <scope>NUCLEOTIDE SEQUENCE</scope>
    <source>
        <strain evidence="5">Duluth1</strain>
        <tissue evidence="5">Whole animal</tissue>
    </source>
</reference>
<dbReference type="Gene3D" id="1.10.1280.10">
    <property type="entry name" value="Di-copper center containing domain from catechol oxidase"/>
    <property type="match status" value="1"/>
</dbReference>
<keyword evidence="1" id="KW-0479">Metal-binding</keyword>